<evidence type="ECO:0000256" key="6">
    <source>
        <dbReference type="ARBA" id="ARBA00023163"/>
    </source>
</evidence>
<dbReference type="CDD" id="cd12148">
    <property type="entry name" value="fungal_TF_MHR"/>
    <property type="match status" value="1"/>
</dbReference>
<dbReference type="PANTHER" id="PTHR47782">
    <property type="entry name" value="ZN(II)2CYS6 TRANSCRIPTION FACTOR (EUROFUNG)-RELATED"/>
    <property type="match status" value="1"/>
</dbReference>
<keyword evidence="6" id="KW-0804">Transcription</keyword>
<feature type="domain" description="Zn(2)-C6 fungal-type" evidence="9">
    <location>
        <begin position="8"/>
        <end position="36"/>
    </location>
</feature>
<dbReference type="OrthoDB" id="25921at2759"/>
<feature type="region of interest" description="Disordered" evidence="8">
    <location>
        <begin position="669"/>
        <end position="703"/>
    </location>
</feature>
<dbReference type="InterPro" id="IPR036864">
    <property type="entry name" value="Zn2-C6_fun-type_DNA-bd_sf"/>
</dbReference>
<evidence type="ECO:0000256" key="2">
    <source>
        <dbReference type="ARBA" id="ARBA00022723"/>
    </source>
</evidence>
<dbReference type="InterPro" id="IPR007219">
    <property type="entry name" value="XnlR_reg_dom"/>
</dbReference>
<dbReference type="GO" id="GO:0005634">
    <property type="term" value="C:nucleus"/>
    <property type="evidence" value="ECO:0007669"/>
    <property type="project" value="UniProtKB-SubCell"/>
</dbReference>
<dbReference type="Gene3D" id="4.10.240.10">
    <property type="entry name" value="Zn(2)-C6 fungal-type DNA-binding domain"/>
    <property type="match status" value="1"/>
</dbReference>
<dbReference type="RefSeq" id="XP_033379856.1">
    <property type="nucleotide sequence ID" value="XM_033522735.1"/>
</dbReference>
<evidence type="ECO:0000259" key="9">
    <source>
        <dbReference type="PROSITE" id="PS50048"/>
    </source>
</evidence>
<feature type="region of interest" description="Disordered" evidence="8">
    <location>
        <begin position="92"/>
        <end position="122"/>
    </location>
</feature>
<dbReference type="SMART" id="SM00906">
    <property type="entry name" value="Fungal_trans"/>
    <property type="match status" value="1"/>
</dbReference>
<reference evidence="10" key="1">
    <citation type="journal article" date="2020" name="Stud. Mycol.">
        <title>101 Dothideomycetes genomes: a test case for predicting lifestyles and emergence of pathogens.</title>
        <authorList>
            <person name="Haridas S."/>
            <person name="Albert R."/>
            <person name="Binder M."/>
            <person name="Bloem J."/>
            <person name="Labutti K."/>
            <person name="Salamov A."/>
            <person name="Andreopoulos B."/>
            <person name="Baker S."/>
            <person name="Barry K."/>
            <person name="Bills G."/>
            <person name="Bluhm B."/>
            <person name="Cannon C."/>
            <person name="Castanera R."/>
            <person name="Culley D."/>
            <person name="Daum C."/>
            <person name="Ezra D."/>
            <person name="Gonzalez J."/>
            <person name="Henrissat B."/>
            <person name="Kuo A."/>
            <person name="Liang C."/>
            <person name="Lipzen A."/>
            <person name="Lutzoni F."/>
            <person name="Magnuson J."/>
            <person name="Mondo S."/>
            <person name="Nolan M."/>
            <person name="Ohm R."/>
            <person name="Pangilinan J."/>
            <person name="Park H.-J."/>
            <person name="Ramirez L."/>
            <person name="Alfaro M."/>
            <person name="Sun H."/>
            <person name="Tritt A."/>
            <person name="Yoshinaga Y."/>
            <person name="Zwiers L.-H."/>
            <person name="Turgeon B."/>
            <person name="Goodwin S."/>
            <person name="Spatafora J."/>
            <person name="Crous P."/>
            <person name="Grigoriev I."/>
        </authorList>
    </citation>
    <scope>NUCLEOTIDE SEQUENCE</scope>
    <source>
        <strain evidence="10">CBS 175.79</strain>
    </source>
</reference>
<dbReference type="GO" id="GO:0045944">
    <property type="term" value="P:positive regulation of transcription by RNA polymerase II"/>
    <property type="evidence" value="ECO:0007669"/>
    <property type="project" value="TreeGrafter"/>
</dbReference>
<keyword evidence="7" id="KW-0539">Nucleus</keyword>
<dbReference type="GO" id="GO:0043565">
    <property type="term" value="F:sequence-specific DNA binding"/>
    <property type="evidence" value="ECO:0007669"/>
    <property type="project" value="TreeGrafter"/>
</dbReference>
<feature type="region of interest" description="Disordered" evidence="8">
    <location>
        <begin position="171"/>
        <end position="195"/>
    </location>
</feature>
<dbReference type="GO" id="GO:0000981">
    <property type="term" value="F:DNA-binding transcription factor activity, RNA polymerase II-specific"/>
    <property type="evidence" value="ECO:0007669"/>
    <property type="project" value="InterPro"/>
</dbReference>
<keyword evidence="4" id="KW-0805">Transcription regulation</keyword>
<dbReference type="GO" id="GO:0006351">
    <property type="term" value="P:DNA-templated transcription"/>
    <property type="evidence" value="ECO:0007669"/>
    <property type="project" value="InterPro"/>
</dbReference>
<accession>A0A6A5XFB9</accession>
<dbReference type="Pfam" id="PF00172">
    <property type="entry name" value="Zn_clus"/>
    <property type="match status" value="1"/>
</dbReference>
<evidence type="ECO:0000256" key="8">
    <source>
        <dbReference type="SAM" id="MobiDB-lite"/>
    </source>
</evidence>
<organism evidence="10 11">
    <name type="scientific">Aaosphaeria arxii CBS 175.79</name>
    <dbReference type="NCBI Taxonomy" id="1450172"/>
    <lineage>
        <taxon>Eukaryota</taxon>
        <taxon>Fungi</taxon>
        <taxon>Dikarya</taxon>
        <taxon>Ascomycota</taxon>
        <taxon>Pezizomycotina</taxon>
        <taxon>Dothideomycetes</taxon>
        <taxon>Pleosporomycetidae</taxon>
        <taxon>Pleosporales</taxon>
        <taxon>Pleosporales incertae sedis</taxon>
        <taxon>Aaosphaeria</taxon>
    </lineage>
</organism>
<name>A0A6A5XFB9_9PLEO</name>
<proteinExistence type="predicted"/>
<keyword evidence="2" id="KW-0479">Metal-binding</keyword>
<comment type="subcellular location">
    <subcellularLocation>
        <location evidence="1">Nucleus</location>
    </subcellularLocation>
</comment>
<dbReference type="PANTHER" id="PTHR47782:SF1">
    <property type="entry name" value="PYRIMIDINE PATHWAY REGULATORY PROTEIN 1"/>
    <property type="match status" value="1"/>
</dbReference>
<dbReference type="Proteomes" id="UP000799778">
    <property type="component" value="Unassembled WGS sequence"/>
</dbReference>
<dbReference type="SMART" id="SM00066">
    <property type="entry name" value="GAL4"/>
    <property type="match status" value="1"/>
</dbReference>
<evidence type="ECO:0000256" key="3">
    <source>
        <dbReference type="ARBA" id="ARBA00022833"/>
    </source>
</evidence>
<dbReference type="EMBL" id="ML978074">
    <property type="protein sequence ID" value="KAF2011517.1"/>
    <property type="molecule type" value="Genomic_DNA"/>
</dbReference>
<dbReference type="InterPro" id="IPR052202">
    <property type="entry name" value="Yeast_MetPath_Reg"/>
</dbReference>
<feature type="compositionally biased region" description="Polar residues" evidence="8">
    <location>
        <begin position="171"/>
        <end position="191"/>
    </location>
</feature>
<dbReference type="Pfam" id="PF04082">
    <property type="entry name" value="Fungal_trans"/>
    <property type="match status" value="1"/>
</dbReference>
<keyword evidence="5" id="KW-0238">DNA-binding</keyword>
<dbReference type="AlphaFoldDB" id="A0A6A5XFB9"/>
<dbReference type="PROSITE" id="PS50048">
    <property type="entry name" value="ZN2_CY6_FUNGAL_2"/>
    <property type="match status" value="1"/>
</dbReference>
<evidence type="ECO:0000256" key="1">
    <source>
        <dbReference type="ARBA" id="ARBA00004123"/>
    </source>
</evidence>
<dbReference type="InterPro" id="IPR001138">
    <property type="entry name" value="Zn2Cys6_DnaBD"/>
</dbReference>
<evidence type="ECO:0000256" key="4">
    <source>
        <dbReference type="ARBA" id="ARBA00023015"/>
    </source>
</evidence>
<gene>
    <name evidence="10" type="ORF">BU24DRAFT_282921</name>
</gene>
<dbReference type="GO" id="GO:0008270">
    <property type="term" value="F:zinc ion binding"/>
    <property type="evidence" value="ECO:0007669"/>
    <property type="project" value="InterPro"/>
</dbReference>
<dbReference type="CDD" id="cd00067">
    <property type="entry name" value="GAL4"/>
    <property type="match status" value="1"/>
</dbReference>
<keyword evidence="11" id="KW-1185">Reference proteome</keyword>
<evidence type="ECO:0000313" key="11">
    <source>
        <dbReference type="Proteomes" id="UP000799778"/>
    </source>
</evidence>
<dbReference type="PROSITE" id="PS00463">
    <property type="entry name" value="ZN2_CY6_FUNGAL_1"/>
    <property type="match status" value="1"/>
</dbReference>
<dbReference type="SUPFAM" id="SSF57701">
    <property type="entry name" value="Zn2/Cys6 DNA-binding domain"/>
    <property type="match status" value="1"/>
</dbReference>
<sequence length="791" mass="88109">MNTKVRIACRRCRSKRIKCDGGVPACGNCQKAGEPCIDVDGRNNAVSIPRDFAANARARIEWLEDQVRRLSPEFNIHDGPRVDFSFLGGMATATQQKGPSPSPEFSAPPTKRTFSSTIEPPPAEDTFADEARSVALDLGLLTLNSDSRQTHYLGTSSGRLFTSLIGVGSPETPTLTRGSRTPSLPSQTSPGKTGPIAHIRRVKESYRVLYDSLRRSLPLEEDARVLLEVYFRNIHIDHPFLHVESVVNAVEALYHCAASDVSADVGYNGWVDSLPPFTYNGEYEVFRGSNCTPVSIFTATFHVFMIFAIAATVRTRQKSFDFAPNQFYRVAMSAGQHCFSHTSMASLQATLLLAVYSLQGPAELNIWTLTYVAMAHCVDLGLHRTPSEDAKLSKAARLARSMAFFSVYHLDRSIAALQGRPLGIRDETFDLQLPTLEDVQLDAASIQDKAFAPEMSIAGGLAFALHRFKLDPIISEIKLLFYHLPSRVNAYVWPSDHSSSQASIRTKLDDWRRHTLAMAEKLVPEFEEDRLAYRNYELKLTSQYFAAMILLHQPSQAIPEPSQESLLTCYQCAAWRLNTYNDLYHADSYYQSWRSVQGIFSSGATMIYCLWTSTLVRATVPVTEAIKDLRTCTNLLSVGGEWWPSVKKGKESFGRAMDALLKRMDCSQQQGRGNQGFTQQTQRPHTLSHNPIDPATAEGPLVPPPANLDAVSTFEAAHTTIHDDDLNMNQFSHSTGDFPTTEWTMLDNHAFSNNTHHFSELFFDANIGAPDSTVDAFIAEFMNEDTAWNPF</sequence>
<keyword evidence="3" id="KW-0862">Zinc</keyword>
<evidence type="ECO:0000313" key="10">
    <source>
        <dbReference type="EMBL" id="KAF2011517.1"/>
    </source>
</evidence>
<evidence type="ECO:0000256" key="5">
    <source>
        <dbReference type="ARBA" id="ARBA00023125"/>
    </source>
</evidence>
<evidence type="ECO:0000256" key="7">
    <source>
        <dbReference type="ARBA" id="ARBA00023242"/>
    </source>
</evidence>
<dbReference type="GeneID" id="54280132"/>
<feature type="compositionally biased region" description="Polar residues" evidence="8">
    <location>
        <begin position="669"/>
        <end position="689"/>
    </location>
</feature>
<protein>
    <recommendedName>
        <fullName evidence="9">Zn(2)-C6 fungal-type domain-containing protein</fullName>
    </recommendedName>
</protein>